<keyword evidence="2" id="KW-1185">Reference proteome</keyword>
<protein>
    <submittedName>
        <fullName evidence="1">10864_t:CDS:1</fullName>
    </submittedName>
</protein>
<dbReference type="EMBL" id="CAJVPP010005357">
    <property type="protein sequence ID" value="CAG8663719.1"/>
    <property type="molecule type" value="Genomic_DNA"/>
</dbReference>
<evidence type="ECO:0000313" key="2">
    <source>
        <dbReference type="Proteomes" id="UP000789375"/>
    </source>
</evidence>
<dbReference type="Proteomes" id="UP000789375">
    <property type="component" value="Unassembled WGS sequence"/>
</dbReference>
<comment type="caution">
    <text evidence="1">The sequence shown here is derived from an EMBL/GenBank/DDBJ whole genome shotgun (WGS) entry which is preliminary data.</text>
</comment>
<sequence>MYNLVLEIQSRPSNCCGHITNEATRCEYIFCIIYEVVSIYGGEIKVYPQYEISESYGKGPVD</sequence>
<proteinExistence type="predicted"/>
<organism evidence="1 2">
    <name type="scientific">Funneliformis mosseae</name>
    <name type="common">Endomycorrhizal fungus</name>
    <name type="synonym">Glomus mosseae</name>
    <dbReference type="NCBI Taxonomy" id="27381"/>
    <lineage>
        <taxon>Eukaryota</taxon>
        <taxon>Fungi</taxon>
        <taxon>Fungi incertae sedis</taxon>
        <taxon>Mucoromycota</taxon>
        <taxon>Glomeromycotina</taxon>
        <taxon>Glomeromycetes</taxon>
        <taxon>Glomerales</taxon>
        <taxon>Glomeraceae</taxon>
        <taxon>Funneliformis</taxon>
    </lineage>
</organism>
<dbReference type="AlphaFoldDB" id="A0A9N9H9L6"/>
<reference evidence="1" key="1">
    <citation type="submission" date="2021-06" db="EMBL/GenBank/DDBJ databases">
        <authorList>
            <person name="Kallberg Y."/>
            <person name="Tangrot J."/>
            <person name="Rosling A."/>
        </authorList>
    </citation>
    <scope>NUCLEOTIDE SEQUENCE</scope>
    <source>
        <strain evidence="1">87-6 pot B 2015</strain>
    </source>
</reference>
<accession>A0A9N9H9L6</accession>
<gene>
    <name evidence="1" type="ORF">FMOSSE_LOCUS12068</name>
</gene>
<name>A0A9N9H9L6_FUNMO</name>
<evidence type="ECO:0000313" key="1">
    <source>
        <dbReference type="EMBL" id="CAG8663719.1"/>
    </source>
</evidence>